<dbReference type="HOGENOM" id="CLU_058591_1_1_2"/>
<dbReference type="GO" id="GO:0022627">
    <property type="term" value="C:cytosolic small ribosomal subunit"/>
    <property type="evidence" value="ECO:0007669"/>
    <property type="project" value="UniProtKB-UniRule"/>
</dbReference>
<feature type="compositionally biased region" description="Basic and acidic residues" evidence="7">
    <location>
        <begin position="207"/>
        <end position="228"/>
    </location>
</feature>
<dbReference type="GO" id="GO:0003735">
    <property type="term" value="F:structural constituent of ribosome"/>
    <property type="evidence" value="ECO:0007669"/>
    <property type="project" value="UniProtKB-UniRule"/>
</dbReference>
<evidence type="ECO:0000256" key="7">
    <source>
        <dbReference type="SAM" id="MobiDB-lite"/>
    </source>
</evidence>
<evidence type="ECO:0000256" key="6">
    <source>
        <dbReference type="HAMAP-Rule" id="MF_01309"/>
    </source>
</evidence>
<comment type="similarity">
    <text evidence="1 6">Belongs to the universal ribosomal protein uS3 family.</text>
</comment>
<dbReference type="GO" id="GO:0006412">
    <property type="term" value="P:translation"/>
    <property type="evidence" value="ECO:0007669"/>
    <property type="project" value="UniProtKB-UniRule"/>
</dbReference>
<dbReference type="OrthoDB" id="9126at2157"/>
<evidence type="ECO:0000256" key="5">
    <source>
        <dbReference type="ARBA" id="ARBA00023274"/>
    </source>
</evidence>
<keyword evidence="10" id="KW-1185">Reference proteome</keyword>
<evidence type="ECO:0000313" key="9">
    <source>
        <dbReference type="EMBL" id="ABW01740.1"/>
    </source>
</evidence>
<evidence type="ECO:0000256" key="1">
    <source>
        <dbReference type="ARBA" id="ARBA00010761"/>
    </source>
</evidence>
<evidence type="ECO:0000259" key="8">
    <source>
        <dbReference type="PROSITE" id="PS50823"/>
    </source>
</evidence>
<dbReference type="InterPro" id="IPR009019">
    <property type="entry name" value="KH_sf_prok-type"/>
</dbReference>
<dbReference type="InterPro" id="IPR001351">
    <property type="entry name" value="Ribosomal_uS3_C"/>
</dbReference>
<organism evidence="9 10">
    <name type="scientific">Caldivirga maquilingensis (strain ATCC 700844 / DSM 13496 / JCM 10307 / IC-167)</name>
    <dbReference type="NCBI Taxonomy" id="397948"/>
    <lineage>
        <taxon>Archaea</taxon>
        <taxon>Thermoproteota</taxon>
        <taxon>Thermoprotei</taxon>
        <taxon>Thermoproteales</taxon>
        <taxon>Thermoproteaceae</taxon>
        <taxon>Caldivirga</taxon>
    </lineage>
</organism>
<dbReference type="InterPro" id="IPR004044">
    <property type="entry name" value="KH_dom_type_2"/>
</dbReference>
<protein>
    <recommendedName>
        <fullName evidence="6">Small ribosomal subunit protein uS3</fullName>
    </recommendedName>
</protein>
<dbReference type="InterPro" id="IPR057258">
    <property type="entry name" value="Ribosomal_uS3"/>
</dbReference>
<dbReference type="EMBL" id="CP000852">
    <property type="protein sequence ID" value="ABW01740.1"/>
    <property type="molecule type" value="Genomic_DNA"/>
</dbReference>
<reference evidence="9 10" key="1">
    <citation type="submission" date="2007-10" db="EMBL/GenBank/DDBJ databases">
        <title>Complete sequence of Caldivirga maquilingensis IC-167.</title>
        <authorList>
            <consortium name="US DOE Joint Genome Institute"/>
            <person name="Copeland A."/>
            <person name="Lucas S."/>
            <person name="Lapidus A."/>
            <person name="Barry K."/>
            <person name="Glavina del Rio T."/>
            <person name="Dalin E."/>
            <person name="Tice H."/>
            <person name="Pitluck S."/>
            <person name="Saunders E."/>
            <person name="Brettin T."/>
            <person name="Bruce D."/>
            <person name="Detter J.C."/>
            <person name="Han C."/>
            <person name="Schmutz J."/>
            <person name="Larimer F."/>
            <person name="Land M."/>
            <person name="Hauser L."/>
            <person name="Kyrpides N."/>
            <person name="Ivanova N."/>
            <person name="Biddle J.F."/>
            <person name="Zhang Z."/>
            <person name="Fitz-Gibbon S.T."/>
            <person name="Lowe T.M."/>
            <person name="Saltikov C."/>
            <person name="House C.H."/>
            <person name="Richardson P."/>
        </authorList>
    </citation>
    <scope>NUCLEOTIDE SEQUENCE [LARGE SCALE GENOMIC DNA]</scope>
    <source>
        <strain evidence="10">ATCC 700844 / DSM 13496 / JCM 10307 / IC-167</strain>
    </source>
</reference>
<comment type="function">
    <text evidence="6">Binds the lower part of the 30S subunit head.</text>
</comment>
<accession>A8MD84</accession>
<dbReference type="SUPFAM" id="SSF54814">
    <property type="entry name" value="Prokaryotic type KH domain (KH-domain type II)"/>
    <property type="match status" value="1"/>
</dbReference>
<evidence type="ECO:0000256" key="4">
    <source>
        <dbReference type="ARBA" id="ARBA00022980"/>
    </source>
</evidence>
<comment type="subunit">
    <text evidence="6">Part of the 30S ribosomal subunit.</text>
</comment>
<feature type="domain" description="KH type-2" evidence="8">
    <location>
        <begin position="25"/>
        <end position="94"/>
    </location>
</feature>
<dbReference type="Gene3D" id="3.30.300.20">
    <property type="match status" value="1"/>
</dbReference>
<dbReference type="HAMAP" id="MF_01309_A">
    <property type="entry name" value="Ribosomal_uS3_A"/>
    <property type="match status" value="1"/>
</dbReference>
<evidence type="ECO:0000313" key="10">
    <source>
        <dbReference type="Proteomes" id="UP000001137"/>
    </source>
</evidence>
<dbReference type="AlphaFoldDB" id="A8MD84"/>
<dbReference type="CDD" id="cd02411">
    <property type="entry name" value="KH-II_30S_S3_arch"/>
    <property type="match status" value="1"/>
</dbReference>
<dbReference type="STRING" id="397948.Cmaq_0907"/>
<feature type="region of interest" description="Disordered" evidence="7">
    <location>
        <begin position="207"/>
        <end position="236"/>
    </location>
</feature>
<sequence>MATAQQRRLPMYKRIIDDNKKKWMIKEYLNIALTRNRYVDSIIQRTTLGTRIVIIAEKKNRIIGRKGQQVKALADILKSKFNLDNVVIDVIQEPHPEYNARLVALRIADAMAKGIRFRRAAIIALRQLQEANVQGAEVIISGKLTTERSRFEKYTTGIVIKAGQDALEKVQEAVIPVLLKPGIFSVRVRVLPPDAKLSDRFEVKSPEEVQVKQIENKPEEGSESKEGSESPGQAQQ</sequence>
<dbReference type="SUPFAM" id="SSF54821">
    <property type="entry name" value="Ribosomal protein S3 C-terminal domain"/>
    <property type="match status" value="1"/>
</dbReference>
<dbReference type="GO" id="GO:0019843">
    <property type="term" value="F:rRNA binding"/>
    <property type="evidence" value="ECO:0007669"/>
    <property type="project" value="UniProtKB-UniRule"/>
</dbReference>
<dbReference type="Pfam" id="PF00189">
    <property type="entry name" value="Ribosomal_S3_C"/>
    <property type="match status" value="1"/>
</dbReference>
<name>A8MD84_CALMQ</name>
<dbReference type="NCBIfam" id="TIGR01008">
    <property type="entry name" value="uS3_euk_arch"/>
    <property type="match status" value="1"/>
</dbReference>
<dbReference type="InterPro" id="IPR005703">
    <property type="entry name" value="Ribosomal_uS3_euk/arc"/>
</dbReference>
<dbReference type="Proteomes" id="UP000001137">
    <property type="component" value="Chromosome"/>
</dbReference>
<dbReference type="RefSeq" id="WP_012185959.1">
    <property type="nucleotide sequence ID" value="NC_009954.1"/>
</dbReference>
<keyword evidence="5 6" id="KW-0687">Ribonucleoprotein</keyword>
<dbReference type="KEGG" id="cma:Cmaq_0907"/>
<dbReference type="Gene3D" id="3.30.1140.32">
    <property type="entry name" value="Ribosomal protein S3, C-terminal domain"/>
    <property type="match status" value="1"/>
</dbReference>
<dbReference type="NCBIfam" id="NF003219">
    <property type="entry name" value="PRK04191.1"/>
    <property type="match status" value="1"/>
</dbReference>
<dbReference type="eggNOG" id="arCOG04097">
    <property type="taxonomic scope" value="Archaea"/>
</dbReference>
<proteinExistence type="inferred from homology"/>
<dbReference type="PANTHER" id="PTHR11760:SF32">
    <property type="entry name" value="SMALL RIBOSOMAL SUBUNIT PROTEIN US3"/>
    <property type="match status" value="1"/>
</dbReference>
<evidence type="ECO:0000256" key="2">
    <source>
        <dbReference type="ARBA" id="ARBA00022730"/>
    </source>
</evidence>
<dbReference type="InterPro" id="IPR004087">
    <property type="entry name" value="KH_dom"/>
</dbReference>
<dbReference type="GeneID" id="5710445"/>
<keyword evidence="3 6" id="KW-0694">RNA-binding</keyword>
<dbReference type="InterPro" id="IPR015946">
    <property type="entry name" value="KH_dom-like_a/b"/>
</dbReference>
<keyword evidence="2 6" id="KW-0699">rRNA-binding</keyword>
<dbReference type="InterPro" id="IPR036419">
    <property type="entry name" value="Ribosomal_S3_C_sf"/>
</dbReference>
<dbReference type="SMART" id="SM00322">
    <property type="entry name" value="KH"/>
    <property type="match status" value="1"/>
</dbReference>
<dbReference type="Pfam" id="PF07650">
    <property type="entry name" value="KH_2"/>
    <property type="match status" value="1"/>
</dbReference>
<dbReference type="PROSITE" id="PS50823">
    <property type="entry name" value="KH_TYPE_2"/>
    <property type="match status" value="1"/>
</dbReference>
<evidence type="ECO:0000256" key="3">
    <source>
        <dbReference type="ARBA" id="ARBA00022884"/>
    </source>
</evidence>
<dbReference type="PANTHER" id="PTHR11760">
    <property type="entry name" value="30S/40S RIBOSOMAL PROTEIN S3"/>
    <property type="match status" value="1"/>
</dbReference>
<keyword evidence="4 6" id="KW-0689">Ribosomal protein</keyword>
<gene>
    <name evidence="6" type="primary">rps3</name>
    <name evidence="9" type="ordered locus">Cmaq_0907</name>
</gene>
<dbReference type="InterPro" id="IPR027488">
    <property type="entry name" value="Ribosomal_uS3_arc"/>
</dbReference>